<proteinExistence type="predicted"/>
<keyword evidence="3" id="KW-1185">Reference proteome</keyword>
<protein>
    <submittedName>
        <fullName evidence="2">Uncharacterized protein</fullName>
    </submittedName>
</protein>
<dbReference type="Proteomes" id="UP000250434">
    <property type="component" value="Chromosome"/>
</dbReference>
<accession>A0A344LAP2</accession>
<evidence type="ECO:0000313" key="2">
    <source>
        <dbReference type="EMBL" id="AXB45116.1"/>
    </source>
</evidence>
<feature type="chain" id="PRO_5016566566" evidence="1">
    <location>
        <begin position="25"/>
        <end position="82"/>
    </location>
</feature>
<dbReference type="EMBL" id="CP015163">
    <property type="protein sequence ID" value="AXB45116.1"/>
    <property type="molecule type" value="Genomic_DNA"/>
</dbReference>
<name>A0A344LAP2_9PSEU</name>
<sequence length="82" mass="8283">MLKKAGFVAATAVGLMMVGGTAFAQTPDTDSNATDKVTFSDAYYTFIEGGGALGYGAASLVAGAYAGIANTPALILYSFDED</sequence>
<reference evidence="2 3" key="1">
    <citation type="submission" date="2016-04" db="EMBL/GenBank/DDBJ databases">
        <title>Complete genome sequence and analysis of deep-sea sediment isolate, Amycolatopsis sp. WP1.</title>
        <authorList>
            <person name="Wang H."/>
            <person name="Chen S."/>
            <person name="Wu Q."/>
        </authorList>
    </citation>
    <scope>NUCLEOTIDE SEQUENCE [LARGE SCALE GENOMIC DNA]</scope>
    <source>
        <strain evidence="2 3">WP1</strain>
    </source>
</reference>
<dbReference type="AlphaFoldDB" id="A0A344LAP2"/>
<dbReference type="KEGG" id="aab:A4R43_23615"/>
<organism evidence="2 3">
    <name type="scientific">Amycolatopsis albispora</name>
    <dbReference type="NCBI Taxonomy" id="1804986"/>
    <lineage>
        <taxon>Bacteria</taxon>
        <taxon>Bacillati</taxon>
        <taxon>Actinomycetota</taxon>
        <taxon>Actinomycetes</taxon>
        <taxon>Pseudonocardiales</taxon>
        <taxon>Pseudonocardiaceae</taxon>
        <taxon>Amycolatopsis</taxon>
    </lineage>
</organism>
<dbReference type="RefSeq" id="WP_113694372.1">
    <property type="nucleotide sequence ID" value="NZ_CP015163.1"/>
</dbReference>
<evidence type="ECO:0000313" key="3">
    <source>
        <dbReference type="Proteomes" id="UP000250434"/>
    </source>
</evidence>
<feature type="signal peptide" evidence="1">
    <location>
        <begin position="1"/>
        <end position="24"/>
    </location>
</feature>
<keyword evidence="1" id="KW-0732">Signal</keyword>
<dbReference type="OrthoDB" id="3643213at2"/>
<evidence type="ECO:0000256" key="1">
    <source>
        <dbReference type="SAM" id="SignalP"/>
    </source>
</evidence>
<gene>
    <name evidence="2" type="ORF">A4R43_23615</name>
</gene>